<feature type="chain" id="PRO_5042142659" description="Ubiquitin 3 binding protein But2 C-terminal domain-containing protein" evidence="1">
    <location>
        <begin position="16"/>
        <end position="188"/>
    </location>
</feature>
<dbReference type="InterPro" id="IPR018620">
    <property type="entry name" value="Ubiquitin3-bd_protein_But2_C"/>
</dbReference>
<dbReference type="Proteomes" id="UP001201980">
    <property type="component" value="Unassembled WGS sequence"/>
</dbReference>
<gene>
    <name evidence="3" type="ORF">MKZ38_000772</name>
</gene>
<evidence type="ECO:0000313" key="3">
    <source>
        <dbReference type="EMBL" id="KAJ2891184.1"/>
    </source>
</evidence>
<protein>
    <recommendedName>
        <fullName evidence="2">Ubiquitin 3 binding protein But2 C-terminal domain-containing protein</fullName>
    </recommendedName>
</protein>
<keyword evidence="1" id="KW-0732">Signal</keyword>
<proteinExistence type="predicted"/>
<accession>A0AAD5RFM0</accession>
<comment type="caution">
    <text evidence="3">The sequence shown here is derived from an EMBL/GenBank/DDBJ whole genome shotgun (WGS) entry which is preliminary data.</text>
</comment>
<keyword evidence="4" id="KW-1185">Reference proteome</keyword>
<dbReference type="AlphaFoldDB" id="A0AAD5RFM0"/>
<dbReference type="EMBL" id="JAKWBI020001183">
    <property type="protein sequence ID" value="KAJ2891184.1"/>
    <property type="molecule type" value="Genomic_DNA"/>
</dbReference>
<evidence type="ECO:0000313" key="4">
    <source>
        <dbReference type="Proteomes" id="UP001201980"/>
    </source>
</evidence>
<sequence>MKSFAILSLAAAAVAAPTSSNSKRQTPPATIDPLLSQYNVATGAVTYNTGEGYIFKKNGAEPDITTLMSFKFPDSTEGYNCEILFPLDAASTATGSQRAQVFSGLKPAAETTTTWPSGNLRDQHLGDVKFEAPGGAVYEATYGPYAQGKFPCPAGYKLGAELVGRWDEVTVAWTQGAGAGPYIEVTAA</sequence>
<name>A0AAD5RFM0_9PEZI</name>
<evidence type="ECO:0000259" key="2">
    <source>
        <dbReference type="Pfam" id="PF09792"/>
    </source>
</evidence>
<evidence type="ECO:0000256" key="1">
    <source>
        <dbReference type="SAM" id="SignalP"/>
    </source>
</evidence>
<organism evidence="3 4">
    <name type="scientific">Zalerion maritima</name>
    <dbReference type="NCBI Taxonomy" id="339359"/>
    <lineage>
        <taxon>Eukaryota</taxon>
        <taxon>Fungi</taxon>
        <taxon>Dikarya</taxon>
        <taxon>Ascomycota</taxon>
        <taxon>Pezizomycotina</taxon>
        <taxon>Sordariomycetes</taxon>
        <taxon>Lulworthiomycetidae</taxon>
        <taxon>Lulworthiales</taxon>
        <taxon>Lulworthiaceae</taxon>
        <taxon>Zalerion</taxon>
    </lineage>
</organism>
<reference evidence="3" key="1">
    <citation type="submission" date="2022-07" db="EMBL/GenBank/DDBJ databases">
        <title>Draft genome sequence of Zalerion maritima ATCC 34329, a (micro)plastics degrading marine fungus.</title>
        <authorList>
            <person name="Paco A."/>
            <person name="Goncalves M.F.M."/>
            <person name="Rocha-Santos T.A.P."/>
            <person name="Alves A."/>
        </authorList>
    </citation>
    <scope>NUCLEOTIDE SEQUENCE</scope>
    <source>
        <strain evidence="3">ATCC 34329</strain>
    </source>
</reference>
<dbReference type="Pfam" id="PF09792">
    <property type="entry name" value="But2"/>
    <property type="match status" value="1"/>
</dbReference>
<feature type="domain" description="Ubiquitin 3 binding protein But2 C-terminal" evidence="2">
    <location>
        <begin position="61"/>
        <end position="175"/>
    </location>
</feature>
<feature type="signal peptide" evidence="1">
    <location>
        <begin position="1"/>
        <end position="15"/>
    </location>
</feature>